<evidence type="ECO:0000313" key="2">
    <source>
        <dbReference type="Proteomes" id="UP000234681"/>
    </source>
</evidence>
<dbReference type="AlphaFoldDB" id="A6J428"/>
<reference evidence="2" key="1">
    <citation type="submission" date="2005-09" db="EMBL/GenBank/DDBJ databases">
        <authorList>
            <person name="Mural R.J."/>
            <person name="Li P.W."/>
            <person name="Adams M.D."/>
            <person name="Amanatides P.G."/>
            <person name="Baden-Tillson H."/>
            <person name="Barnstead M."/>
            <person name="Chin S.H."/>
            <person name="Dew I."/>
            <person name="Evans C.A."/>
            <person name="Ferriera S."/>
            <person name="Flanigan M."/>
            <person name="Fosler C."/>
            <person name="Glodek A."/>
            <person name="Gu Z."/>
            <person name="Holt R.A."/>
            <person name="Jennings D."/>
            <person name="Kraft C.L."/>
            <person name="Lu F."/>
            <person name="Nguyen T."/>
            <person name="Nusskern D.R."/>
            <person name="Pfannkoch C.M."/>
            <person name="Sitter C."/>
            <person name="Sutton G.G."/>
            <person name="Venter J.C."/>
            <person name="Wang Z."/>
            <person name="Woodage T."/>
            <person name="Zheng X.H."/>
            <person name="Zhong F."/>
        </authorList>
    </citation>
    <scope>NUCLEOTIDE SEQUENCE [LARGE SCALE GENOMIC DNA]</scope>
    <source>
        <strain>BN</strain>
        <strain evidence="2">Sprague-Dawley</strain>
    </source>
</reference>
<gene>
    <name evidence="1" type="ORF">rCG_58216</name>
</gene>
<name>A6J428_RAT</name>
<proteinExistence type="predicted"/>
<sequence length="35" mass="3913">MAQQLRALLKVLSSNPNNHMVCLKTATVCLCRINK</sequence>
<evidence type="ECO:0000313" key="1">
    <source>
        <dbReference type="EMBL" id="EDL95351.1"/>
    </source>
</evidence>
<dbReference type="EMBL" id="CH473975">
    <property type="protein sequence ID" value="EDL95351.1"/>
    <property type="molecule type" value="Genomic_DNA"/>
</dbReference>
<protein>
    <submittedName>
        <fullName evidence="1">RCG58216</fullName>
    </submittedName>
</protein>
<organism evidence="1 2">
    <name type="scientific">Rattus norvegicus</name>
    <name type="common">Rat</name>
    <dbReference type="NCBI Taxonomy" id="10116"/>
    <lineage>
        <taxon>Eukaryota</taxon>
        <taxon>Metazoa</taxon>
        <taxon>Chordata</taxon>
        <taxon>Craniata</taxon>
        <taxon>Vertebrata</taxon>
        <taxon>Euteleostomi</taxon>
        <taxon>Mammalia</taxon>
        <taxon>Eutheria</taxon>
        <taxon>Euarchontoglires</taxon>
        <taxon>Glires</taxon>
        <taxon>Rodentia</taxon>
        <taxon>Myomorpha</taxon>
        <taxon>Muroidea</taxon>
        <taxon>Muridae</taxon>
        <taxon>Murinae</taxon>
        <taxon>Rattus</taxon>
    </lineage>
</organism>
<accession>A6J428</accession>
<dbReference type="Proteomes" id="UP000234681">
    <property type="component" value="Chromosome 8"/>
</dbReference>